<evidence type="ECO:0000313" key="3">
    <source>
        <dbReference type="Proteomes" id="UP001497516"/>
    </source>
</evidence>
<name>A0AAV2ESV5_9ROSI</name>
<gene>
    <name evidence="2" type="ORF">LTRI10_LOCUS29896</name>
</gene>
<evidence type="ECO:0000256" key="1">
    <source>
        <dbReference type="SAM" id="MobiDB-lite"/>
    </source>
</evidence>
<keyword evidence="3" id="KW-1185">Reference proteome</keyword>
<dbReference type="AlphaFoldDB" id="A0AAV2ESV5"/>
<proteinExistence type="predicted"/>
<protein>
    <submittedName>
        <fullName evidence="2">Uncharacterized protein</fullName>
    </submittedName>
</protein>
<organism evidence="2 3">
    <name type="scientific">Linum trigynum</name>
    <dbReference type="NCBI Taxonomy" id="586398"/>
    <lineage>
        <taxon>Eukaryota</taxon>
        <taxon>Viridiplantae</taxon>
        <taxon>Streptophyta</taxon>
        <taxon>Embryophyta</taxon>
        <taxon>Tracheophyta</taxon>
        <taxon>Spermatophyta</taxon>
        <taxon>Magnoliopsida</taxon>
        <taxon>eudicotyledons</taxon>
        <taxon>Gunneridae</taxon>
        <taxon>Pentapetalae</taxon>
        <taxon>rosids</taxon>
        <taxon>fabids</taxon>
        <taxon>Malpighiales</taxon>
        <taxon>Linaceae</taxon>
        <taxon>Linum</taxon>
    </lineage>
</organism>
<reference evidence="2 3" key="1">
    <citation type="submission" date="2024-04" db="EMBL/GenBank/DDBJ databases">
        <authorList>
            <person name="Fracassetti M."/>
        </authorList>
    </citation>
    <scope>NUCLEOTIDE SEQUENCE [LARGE SCALE GENOMIC DNA]</scope>
</reference>
<dbReference type="Proteomes" id="UP001497516">
    <property type="component" value="Chromosome 5"/>
</dbReference>
<accession>A0AAV2ESV5</accession>
<dbReference type="EMBL" id="OZ034818">
    <property type="protein sequence ID" value="CAL1389006.1"/>
    <property type="molecule type" value="Genomic_DNA"/>
</dbReference>
<sequence length="90" mass="10029">MSRQDVRPSPPQTWPAMARRPARTSTSVDGRLPRSSLGKFVGILPYRFCSKKVYLVDCALWRRGGGGDGRRREVVVAGSEYIRSVFGESV</sequence>
<evidence type="ECO:0000313" key="2">
    <source>
        <dbReference type="EMBL" id="CAL1389006.1"/>
    </source>
</evidence>
<feature type="region of interest" description="Disordered" evidence="1">
    <location>
        <begin position="1"/>
        <end position="30"/>
    </location>
</feature>